<feature type="transmembrane region" description="Helical" evidence="1">
    <location>
        <begin position="27"/>
        <end position="46"/>
    </location>
</feature>
<sequence>MTKFLYVVLFFAFGIFALYEQSQPEPNKFLMIGSLVIFMVGLYKIMNKIPSKNDSEDDE</sequence>
<dbReference type="Proteomes" id="UP000830454">
    <property type="component" value="Chromosome"/>
</dbReference>
<reference evidence="2" key="1">
    <citation type="submission" date="2021-12" db="EMBL/GenBank/DDBJ databases">
        <authorList>
            <person name="Cha I.-T."/>
            <person name="Lee K.-E."/>
            <person name="Park S.-J."/>
        </authorList>
    </citation>
    <scope>NUCLEOTIDE SEQUENCE</scope>
    <source>
        <strain evidence="2">YSM-43</strain>
    </source>
</reference>
<organism evidence="2 3">
    <name type="scientific">Flavobacterium sediminilitoris</name>
    <dbReference type="NCBI Taxonomy" id="2024526"/>
    <lineage>
        <taxon>Bacteria</taxon>
        <taxon>Pseudomonadati</taxon>
        <taxon>Bacteroidota</taxon>
        <taxon>Flavobacteriia</taxon>
        <taxon>Flavobacteriales</taxon>
        <taxon>Flavobacteriaceae</taxon>
        <taxon>Flavobacterium</taxon>
    </lineage>
</organism>
<evidence type="ECO:0000256" key="1">
    <source>
        <dbReference type="SAM" id="Phobius"/>
    </source>
</evidence>
<keyword evidence="1" id="KW-0812">Transmembrane</keyword>
<name>A0ABY4HKK6_9FLAO</name>
<evidence type="ECO:0000313" key="2">
    <source>
        <dbReference type="EMBL" id="UOX32852.1"/>
    </source>
</evidence>
<dbReference type="RefSeq" id="WP_246915658.1">
    <property type="nucleotide sequence ID" value="NZ_CP090145.1"/>
</dbReference>
<gene>
    <name evidence="2" type="ORF">LXD69_12490</name>
</gene>
<keyword evidence="3" id="KW-1185">Reference proteome</keyword>
<reference evidence="2" key="2">
    <citation type="submission" date="2022-04" db="EMBL/GenBank/DDBJ databases">
        <title>Complete Genome Sequence of Flavobacterium sediminilitoris YSM-43, Isolated from a Tidal Sediment.</title>
        <authorList>
            <person name="Lee P.A."/>
        </authorList>
    </citation>
    <scope>NUCLEOTIDE SEQUENCE</scope>
    <source>
        <strain evidence="2">YSM-43</strain>
    </source>
</reference>
<accession>A0ABY4HKK6</accession>
<dbReference type="EMBL" id="CP090145">
    <property type="protein sequence ID" value="UOX32852.1"/>
    <property type="molecule type" value="Genomic_DNA"/>
</dbReference>
<keyword evidence="1" id="KW-0472">Membrane</keyword>
<evidence type="ECO:0000313" key="3">
    <source>
        <dbReference type="Proteomes" id="UP000830454"/>
    </source>
</evidence>
<proteinExistence type="predicted"/>
<keyword evidence="1" id="KW-1133">Transmembrane helix</keyword>
<protein>
    <submittedName>
        <fullName evidence="2">Uncharacterized protein</fullName>
    </submittedName>
</protein>